<dbReference type="GO" id="GO:0008168">
    <property type="term" value="F:methyltransferase activity"/>
    <property type="evidence" value="ECO:0007669"/>
    <property type="project" value="UniProtKB-KW"/>
</dbReference>
<dbReference type="Gene3D" id="3.20.20.480">
    <property type="entry name" value="Trimethylamine methyltransferase-like"/>
    <property type="match status" value="1"/>
</dbReference>
<reference evidence="4 5" key="1">
    <citation type="submission" date="2016-04" db="EMBL/GenBank/DDBJ databases">
        <title>Genome sequence of Clostridium magnum DSM 2767.</title>
        <authorList>
            <person name="Poehlein A."/>
            <person name="Uhlig R."/>
            <person name="Fischer R."/>
            <person name="Bahl H."/>
            <person name="Daniel R."/>
        </authorList>
    </citation>
    <scope>NUCLEOTIDE SEQUENCE [LARGE SCALE GENOMIC DNA]</scope>
    <source>
        <strain evidence="4 5">DSM 2767</strain>
    </source>
</reference>
<comment type="caution">
    <text evidence="4">The sequence shown here is derived from an EMBL/GenBank/DDBJ whole genome shotgun (WGS) entry which is preliminary data.</text>
</comment>
<dbReference type="EMBL" id="LWAE01000002">
    <property type="protein sequence ID" value="KZL91805.1"/>
    <property type="molecule type" value="Genomic_DNA"/>
</dbReference>
<sequence length="476" mass="52567">MDHQKELLAVEQIHQASLKILDEIGIKFGSEKVNEIFRANGFRQENGRTYFTEEQVNKYLNMATKEFTVYGRDEDYFINVNTEEVNYCPGYGSPMITNVDGSVRPALFDDYLKMANLFHMEKSFKVNGGILVQPSDIAPEISIPAMVYAAIKRSSKVIFGIQGVKKDQVDIFNMLEIVFGGKEELRKKARYIVLPTPTSPLRVESSAIETLLLGCEYNQPIAVCSACMPGATSPVTLAGSIAMCNAEMLSCIVLTQLVNPGNPVMELFACYGSNVQSGNASIGSPELIKAARYGSLLAKKYGLACRSGGALSDAKGVTAQAGVETAMCLFHTNLYKGNIAMHSAGILDSFATMSYEKLMLDFEVIDRCANYFEDIEVNENTLAFDTIKDVAVNGGVFLNKKHTVKNCRKAYIPQVSLRSSLPAGKDPNEALYESMHKRMEKQLASYVKPKLDPAIEKQLDEYMLTIGMKPEDIEKV</sequence>
<dbReference type="Pfam" id="PF06253">
    <property type="entry name" value="MTTB"/>
    <property type="match status" value="1"/>
</dbReference>
<dbReference type="InterPro" id="IPR010426">
    <property type="entry name" value="MTTB_MeTrfase"/>
</dbReference>
<evidence type="ECO:0000256" key="3">
    <source>
        <dbReference type="ARBA" id="ARBA00022679"/>
    </source>
</evidence>
<keyword evidence="5" id="KW-1185">Reference proteome</keyword>
<dbReference type="RefSeq" id="WP_066620573.1">
    <property type="nucleotide sequence ID" value="NZ_FQXL01000022.1"/>
</dbReference>
<name>A0A161WJB7_9CLOT</name>
<dbReference type="PATRIC" id="fig|1121326.3.peg.1581"/>
<evidence type="ECO:0000313" key="4">
    <source>
        <dbReference type="EMBL" id="KZL91805.1"/>
    </source>
</evidence>
<dbReference type="AlphaFoldDB" id="A0A161WJB7"/>
<accession>A0A161WJB7</accession>
<comment type="similarity">
    <text evidence="1">Belongs to the trimethylamine methyltransferase family.</text>
</comment>
<dbReference type="OrthoDB" id="5418352at2"/>
<gene>
    <name evidence="4" type="ORF">CLMAG_16110</name>
</gene>
<organism evidence="4 5">
    <name type="scientific">Clostridium magnum DSM 2767</name>
    <dbReference type="NCBI Taxonomy" id="1121326"/>
    <lineage>
        <taxon>Bacteria</taxon>
        <taxon>Bacillati</taxon>
        <taxon>Bacillota</taxon>
        <taxon>Clostridia</taxon>
        <taxon>Eubacteriales</taxon>
        <taxon>Clostridiaceae</taxon>
        <taxon>Clostridium</taxon>
    </lineage>
</organism>
<proteinExistence type="inferred from homology"/>
<evidence type="ECO:0000256" key="2">
    <source>
        <dbReference type="ARBA" id="ARBA00022603"/>
    </source>
</evidence>
<keyword evidence="3 4" id="KW-0808">Transferase</keyword>
<dbReference type="GO" id="GO:0032259">
    <property type="term" value="P:methylation"/>
    <property type="evidence" value="ECO:0007669"/>
    <property type="project" value="UniProtKB-KW"/>
</dbReference>
<dbReference type="GO" id="GO:0015948">
    <property type="term" value="P:methanogenesis"/>
    <property type="evidence" value="ECO:0007669"/>
    <property type="project" value="InterPro"/>
</dbReference>
<protein>
    <submittedName>
        <fullName evidence="4">Trimethylamine methyltransferase MttB</fullName>
    </submittedName>
</protein>
<dbReference type="Proteomes" id="UP000076603">
    <property type="component" value="Unassembled WGS sequence"/>
</dbReference>
<dbReference type="STRING" id="1121326.CLMAG_16110"/>
<evidence type="ECO:0000313" key="5">
    <source>
        <dbReference type="Proteomes" id="UP000076603"/>
    </source>
</evidence>
<evidence type="ECO:0000256" key="1">
    <source>
        <dbReference type="ARBA" id="ARBA00007137"/>
    </source>
</evidence>
<keyword evidence="2 4" id="KW-0489">Methyltransferase</keyword>
<dbReference type="InterPro" id="IPR038601">
    <property type="entry name" value="MttB-like_sf"/>
</dbReference>